<keyword evidence="6 9" id="KW-0238">DNA-binding</keyword>
<dbReference type="SMART" id="SM00533">
    <property type="entry name" value="MUTSd"/>
    <property type="match status" value="1"/>
</dbReference>
<dbReference type="PANTHER" id="PTHR11361:SF34">
    <property type="entry name" value="DNA MISMATCH REPAIR PROTEIN MSH1, MITOCHONDRIAL"/>
    <property type="match status" value="1"/>
</dbReference>
<gene>
    <name evidence="9 12" type="primary">mutS</name>
    <name evidence="12" type="ORF">DC3_38360</name>
</gene>
<dbReference type="Pfam" id="PF00488">
    <property type="entry name" value="MutS_V"/>
    <property type="match status" value="1"/>
</dbReference>
<comment type="similarity">
    <text evidence="1 9 10">Belongs to the DNA mismatch repair MutS family.</text>
</comment>
<feature type="binding site" evidence="9">
    <location>
        <begin position="614"/>
        <end position="621"/>
    </location>
    <ligand>
        <name>ATP</name>
        <dbReference type="ChEBI" id="CHEBI:30616"/>
    </ligand>
</feature>
<dbReference type="SMART" id="SM00534">
    <property type="entry name" value="MUTSac"/>
    <property type="match status" value="1"/>
</dbReference>
<feature type="domain" description="DNA mismatch repair proteins mutS family" evidence="11">
    <location>
        <begin position="688"/>
        <end position="704"/>
    </location>
</feature>
<dbReference type="SUPFAM" id="SSF52540">
    <property type="entry name" value="P-loop containing nucleoside triphosphate hydrolases"/>
    <property type="match status" value="1"/>
</dbReference>
<dbReference type="AlphaFoldDB" id="A0A511N708"/>
<dbReference type="PROSITE" id="PS00486">
    <property type="entry name" value="DNA_MISMATCH_REPAIR_2"/>
    <property type="match status" value="1"/>
</dbReference>
<evidence type="ECO:0000259" key="11">
    <source>
        <dbReference type="PROSITE" id="PS00486"/>
    </source>
</evidence>
<dbReference type="InterPro" id="IPR007696">
    <property type="entry name" value="DNA_mismatch_repair_MutS_core"/>
</dbReference>
<evidence type="ECO:0000256" key="4">
    <source>
        <dbReference type="ARBA" id="ARBA00022763"/>
    </source>
</evidence>
<dbReference type="Proteomes" id="UP000321306">
    <property type="component" value="Unassembled WGS sequence"/>
</dbReference>
<keyword evidence="7 9" id="KW-0234">DNA repair</keyword>
<dbReference type="NCBIfam" id="TIGR01070">
    <property type="entry name" value="mutS1"/>
    <property type="match status" value="1"/>
</dbReference>
<evidence type="ECO:0000313" key="12">
    <source>
        <dbReference type="EMBL" id="GEM48201.1"/>
    </source>
</evidence>
<dbReference type="Gene3D" id="3.40.1170.10">
    <property type="entry name" value="DNA repair protein MutS, domain I"/>
    <property type="match status" value="1"/>
</dbReference>
<dbReference type="SUPFAM" id="SSF53150">
    <property type="entry name" value="DNA repair protein MutS, domain II"/>
    <property type="match status" value="1"/>
</dbReference>
<dbReference type="PANTHER" id="PTHR11361">
    <property type="entry name" value="DNA MISMATCH REPAIR PROTEIN MUTS FAMILY MEMBER"/>
    <property type="match status" value="1"/>
</dbReference>
<evidence type="ECO:0000256" key="3">
    <source>
        <dbReference type="ARBA" id="ARBA00022741"/>
    </source>
</evidence>
<dbReference type="InterPro" id="IPR045076">
    <property type="entry name" value="MutS"/>
</dbReference>
<dbReference type="InterPro" id="IPR036187">
    <property type="entry name" value="DNA_mismatch_repair_MutS_sf"/>
</dbReference>
<dbReference type="InterPro" id="IPR007860">
    <property type="entry name" value="DNA_mmatch_repair_MutS_con_dom"/>
</dbReference>
<dbReference type="GO" id="GO:0006298">
    <property type="term" value="P:mismatch repair"/>
    <property type="evidence" value="ECO:0007669"/>
    <property type="project" value="UniProtKB-UniRule"/>
</dbReference>
<comment type="caution">
    <text evidence="12">The sequence shown here is derived from an EMBL/GenBank/DDBJ whole genome shotgun (WGS) entry which is preliminary data.</text>
</comment>
<evidence type="ECO:0000256" key="1">
    <source>
        <dbReference type="ARBA" id="ARBA00006271"/>
    </source>
</evidence>
<dbReference type="CDD" id="cd03284">
    <property type="entry name" value="ABC_MutS1"/>
    <property type="match status" value="1"/>
</dbReference>
<dbReference type="Gene3D" id="3.30.420.110">
    <property type="entry name" value="MutS, connector domain"/>
    <property type="match status" value="1"/>
</dbReference>
<dbReference type="PIRSF" id="PIRSF037677">
    <property type="entry name" value="DNA_mis_repair_Msh6"/>
    <property type="match status" value="1"/>
</dbReference>
<dbReference type="InterPro" id="IPR007695">
    <property type="entry name" value="DNA_mismatch_repair_MutS-lik_N"/>
</dbReference>
<dbReference type="RefSeq" id="WP_246130739.1">
    <property type="nucleotide sequence ID" value="NZ_BJXB01000018.1"/>
</dbReference>
<keyword evidence="13" id="KW-1185">Reference proteome</keyword>
<evidence type="ECO:0000313" key="13">
    <source>
        <dbReference type="Proteomes" id="UP000321306"/>
    </source>
</evidence>
<dbReference type="FunFam" id="3.40.50.300:FF:000870">
    <property type="entry name" value="MutS protein homolog 4"/>
    <property type="match status" value="1"/>
</dbReference>
<evidence type="ECO:0000256" key="7">
    <source>
        <dbReference type="ARBA" id="ARBA00023204"/>
    </source>
</evidence>
<dbReference type="Pfam" id="PF05190">
    <property type="entry name" value="MutS_IV"/>
    <property type="match status" value="1"/>
</dbReference>
<dbReference type="InterPro" id="IPR027417">
    <property type="entry name" value="P-loop_NTPase"/>
</dbReference>
<dbReference type="GO" id="GO:0140664">
    <property type="term" value="F:ATP-dependent DNA damage sensor activity"/>
    <property type="evidence" value="ECO:0007669"/>
    <property type="project" value="InterPro"/>
</dbReference>
<proteinExistence type="inferred from homology"/>
<dbReference type="InterPro" id="IPR036678">
    <property type="entry name" value="MutS_con_dom_sf"/>
</dbReference>
<dbReference type="InterPro" id="IPR000432">
    <property type="entry name" value="DNA_mismatch_repair_MutS_C"/>
</dbReference>
<keyword evidence="5 9" id="KW-0067">ATP-binding</keyword>
<dbReference type="Pfam" id="PF05192">
    <property type="entry name" value="MutS_III"/>
    <property type="match status" value="1"/>
</dbReference>
<comment type="function">
    <text evidence="8 9">This protein is involved in the repair of mismatches in DNA. It is possible that it carries out the mismatch recognition step. This protein has a weak ATPase activity.</text>
</comment>
<dbReference type="Gene3D" id="1.10.1420.10">
    <property type="match status" value="2"/>
</dbReference>
<organism evidence="12 13">
    <name type="scientific">Deinococcus cellulosilyticus (strain DSM 18568 / NBRC 106333 / KACC 11606 / 5516J-15)</name>
    <dbReference type="NCBI Taxonomy" id="1223518"/>
    <lineage>
        <taxon>Bacteria</taxon>
        <taxon>Thermotogati</taxon>
        <taxon>Deinococcota</taxon>
        <taxon>Deinococci</taxon>
        <taxon>Deinococcales</taxon>
        <taxon>Deinococcaceae</taxon>
        <taxon>Deinococcus</taxon>
    </lineage>
</organism>
<keyword evidence="3 9" id="KW-0547">Nucleotide-binding</keyword>
<reference evidence="12 13" key="1">
    <citation type="submission" date="2019-07" db="EMBL/GenBank/DDBJ databases">
        <title>Whole genome shotgun sequence of Deinococcus cellulosilyticus NBRC 106333.</title>
        <authorList>
            <person name="Hosoyama A."/>
            <person name="Uohara A."/>
            <person name="Ohji S."/>
            <person name="Ichikawa N."/>
        </authorList>
    </citation>
    <scope>NUCLEOTIDE SEQUENCE [LARGE SCALE GENOMIC DNA]</scope>
    <source>
        <strain evidence="12 13">NBRC 106333</strain>
    </source>
</reference>
<dbReference type="InterPro" id="IPR016151">
    <property type="entry name" value="DNA_mismatch_repair_MutS_N"/>
</dbReference>
<dbReference type="GO" id="GO:0030983">
    <property type="term" value="F:mismatched DNA binding"/>
    <property type="evidence" value="ECO:0007669"/>
    <property type="project" value="InterPro"/>
</dbReference>
<dbReference type="Pfam" id="PF05188">
    <property type="entry name" value="MutS_II"/>
    <property type="match status" value="1"/>
</dbReference>
<evidence type="ECO:0000256" key="5">
    <source>
        <dbReference type="ARBA" id="ARBA00022840"/>
    </source>
</evidence>
<evidence type="ECO:0000256" key="2">
    <source>
        <dbReference type="ARBA" id="ARBA00021982"/>
    </source>
</evidence>
<dbReference type="GO" id="GO:0003684">
    <property type="term" value="F:damaged DNA binding"/>
    <property type="evidence" value="ECO:0007669"/>
    <property type="project" value="UniProtKB-UniRule"/>
</dbReference>
<sequence>MSLTGRLVLKGTGDGALPPMLEQYVQLRDLYAEYLLLFQVGDFYEAFGEDAERLSRLLGITLTHKTSKDFVTPMAGIPIRALDPHVEKLLHLGVKVAIADQLEEPGSGLVHRNVTQLLTPGTLTEERLLSIDENYLGAVATGDGYALALLDVSTGEFKCALLTSRGALYDELSKHRPKELLLAPELKDNPALYAEFQTRFPIMFSETSFEIAECEQALSGQFGRIPDHLDVVALRRACGAALKYATFAQQGHLTMVTRLTRFDPGAHMHLPESTLNALEVFKPNSAGSLTLLDVLSETRTSGGKRRLRAWLRQPLLDEVLISDRLQAVEDLVKQPLARNKIRSQLYRAHDLERLSARVSTGRATPREVAALARTLELLPELHDALKGFSGLLQDLRSRLSDLPDAVSLIRAALVEDPPIKLSEGGLIRDGFNADLDNLRQEALSGRTWMADLEQTERVRTGIGNLKVSYNQVFGYYLEVTSAHFSKIPDDYHQIATLKDRARFVRPDIRDRERQIARAESAAIALEAEVFQNLRDELKAHADHLSLLASAFSDLDVLCALAEVASLNHWVRPRLSRDLQLVQARHPVVEKNLGEKFIPNDAAMNPSRHLLVITGPNMAGKSTYLRMVALCALLHQIGSFVPAESASLPLFDAIHTRIGASDDLAGGRSTFMVEMTELAGILHTATSRSLIILDEVGRGTSTLDGLAIAWSSLEHLQSLGAYTLYATHYFELTHLESKLPGVVNLHVAAQEEAGGLVFYHQVMEGAASESYGVSVAKLAGLPAGVTDRADRLLRSFRAREREQYHEVLRRLSTMEVSRLTPLEALKALHDLQMMLHAGELS</sequence>
<dbReference type="InterPro" id="IPR017261">
    <property type="entry name" value="DNA_mismatch_repair_MutS/MSH"/>
</dbReference>
<dbReference type="InterPro" id="IPR005748">
    <property type="entry name" value="DNA_mismatch_repair_MutS"/>
</dbReference>
<dbReference type="SUPFAM" id="SSF55271">
    <property type="entry name" value="DNA repair protein MutS, domain I"/>
    <property type="match status" value="1"/>
</dbReference>
<dbReference type="Gene3D" id="3.40.50.300">
    <property type="entry name" value="P-loop containing nucleotide triphosphate hydrolases"/>
    <property type="match status" value="1"/>
</dbReference>
<evidence type="ECO:0000256" key="10">
    <source>
        <dbReference type="RuleBase" id="RU003756"/>
    </source>
</evidence>
<dbReference type="NCBIfam" id="NF003810">
    <property type="entry name" value="PRK05399.1"/>
    <property type="match status" value="1"/>
</dbReference>
<dbReference type="SUPFAM" id="SSF48334">
    <property type="entry name" value="DNA repair protein MutS, domain III"/>
    <property type="match status" value="1"/>
</dbReference>
<evidence type="ECO:0000256" key="8">
    <source>
        <dbReference type="ARBA" id="ARBA00024647"/>
    </source>
</evidence>
<keyword evidence="4 9" id="KW-0227">DNA damage</keyword>
<evidence type="ECO:0000256" key="9">
    <source>
        <dbReference type="HAMAP-Rule" id="MF_00096"/>
    </source>
</evidence>
<name>A0A511N708_DEIC1</name>
<dbReference type="InterPro" id="IPR007861">
    <property type="entry name" value="DNA_mismatch_repair_MutS_clamp"/>
</dbReference>
<accession>A0A511N708</accession>
<dbReference type="HAMAP" id="MF_00096">
    <property type="entry name" value="MutS"/>
    <property type="match status" value="1"/>
</dbReference>
<dbReference type="GO" id="GO:0005524">
    <property type="term" value="F:ATP binding"/>
    <property type="evidence" value="ECO:0007669"/>
    <property type="project" value="UniProtKB-UniRule"/>
</dbReference>
<protein>
    <recommendedName>
        <fullName evidence="2 9">DNA mismatch repair protein MutS</fullName>
    </recommendedName>
</protein>
<evidence type="ECO:0000256" key="6">
    <source>
        <dbReference type="ARBA" id="ARBA00023125"/>
    </source>
</evidence>
<dbReference type="Pfam" id="PF01624">
    <property type="entry name" value="MutS_I"/>
    <property type="match status" value="1"/>
</dbReference>
<dbReference type="EMBL" id="BJXB01000018">
    <property type="protein sequence ID" value="GEM48201.1"/>
    <property type="molecule type" value="Genomic_DNA"/>
</dbReference>